<organism evidence="1 2">
    <name type="scientific">Oldenlandia corymbosa var. corymbosa</name>
    <dbReference type="NCBI Taxonomy" id="529605"/>
    <lineage>
        <taxon>Eukaryota</taxon>
        <taxon>Viridiplantae</taxon>
        <taxon>Streptophyta</taxon>
        <taxon>Embryophyta</taxon>
        <taxon>Tracheophyta</taxon>
        <taxon>Spermatophyta</taxon>
        <taxon>Magnoliopsida</taxon>
        <taxon>eudicotyledons</taxon>
        <taxon>Gunneridae</taxon>
        <taxon>Pentapetalae</taxon>
        <taxon>asterids</taxon>
        <taxon>lamiids</taxon>
        <taxon>Gentianales</taxon>
        <taxon>Rubiaceae</taxon>
        <taxon>Rubioideae</taxon>
        <taxon>Spermacoceae</taxon>
        <taxon>Hedyotis-Oldenlandia complex</taxon>
        <taxon>Oldenlandia</taxon>
    </lineage>
</organism>
<dbReference type="Proteomes" id="UP001161247">
    <property type="component" value="Chromosome 8"/>
</dbReference>
<name>A0AAV1E624_OLDCO</name>
<accession>A0AAV1E624</accession>
<dbReference type="InterPro" id="IPR006502">
    <property type="entry name" value="PDDEXK-like"/>
</dbReference>
<dbReference type="NCBIfam" id="TIGR01615">
    <property type="entry name" value="A_thal_3542"/>
    <property type="match status" value="1"/>
</dbReference>
<reference evidence="1" key="1">
    <citation type="submission" date="2023-03" db="EMBL/GenBank/DDBJ databases">
        <authorList>
            <person name="Julca I."/>
        </authorList>
    </citation>
    <scope>NUCLEOTIDE SEQUENCE</scope>
</reference>
<evidence type="ECO:0000313" key="1">
    <source>
        <dbReference type="EMBL" id="CAI9115644.1"/>
    </source>
</evidence>
<dbReference type="EMBL" id="OX459125">
    <property type="protein sequence ID" value="CAI9115644.1"/>
    <property type="molecule type" value="Genomic_DNA"/>
</dbReference>
<dbReference type="AlphaFoldDB" id="A0AAV1E624"/>
<dbReference type="Pfam" id="PF04720">
    <property type="entry name" value="PDDEXK_6"/>
    <property type="match status" value="1"/>
</dbReference>
<evidence type="ECO:0000313" key="2">
    <source>
        <dbReference type="Proteomes" id="UP001161247"/>
    </source>
</evidence>
<dbReference type="PANTHER" id="PTHR31579:SF34">
    <property type="entry name" value="T14N5.3 PROTEIN"/>
    <property type="match status" value="1"/>
</dbReference>
<gene>
    <name evidence="1" type="ORF">OLC1_LOCUS22128</name>
</gene>
<keyword evidence="2" id="KW-1185">Reference proteome</keyword>
<proteinExistence type="predicted"/>
<protein>
    <submittedName>
        <fullName evidence="1">OLC1v1016608C1</fullName>
    </submittedName>
</protein>
<sequence length="215" mass="24602">MSGFEDDRLSQMIRDYIEFDSSSSHSSSPKSLSSVDDHQSSLTTLQEILGSVTLDEAEILGKIFGCRRDLEPSKLRKWIVMKLGMEDHYEASLCTTSWVTKTPSNKQCPSGYEYIEVMMKKGVRLIVDIDFRSQFKLARPTPQYEDMLNSVPKIFVGTEMKLEKVITLMCSAGKKSLRERELHIPPWRKASYLHSKWLSKDCKKISFSDLSVSDD</sequence>
<dbReference type="PANTHER" id="PTHR31579">
    <property type="entry name" value="OS03G0796600 PROTEIN"/>
    <property type="match status" value="1"/>
</dbReference>